<protein>
    <recommendedName>
        <fullName evidence="2">SPOR domain-containing protein</fullName>
    </recommendedName>
</protein>
<organism evidence="3 4">
    <name type="scientific">Zoogloea ramigera</name>
    <dbReference type="NCBI Taxonomy" id="350"/>
    <lineage>
        <taxon>Bacteria</taxon>
        <taxon>Pseudomonadati</taxon>
        <taxon>Pseudomonadota</taxon>
        <taxon>Betaproteobacteria</taxon>
        <taxon>Rhodocyclales</taxon>
        <taxon>Zoogloeaceae</taxon>
        <taxon>Zoogloea</taxon>
    </lineage>
</organism>
<dbReference type="PROSITE" id="PS51724">
    <property type="entry name" value="SPOR"/>
    <property type="match status" value="1"/>
</dbReference>
<proteinExistence type="predicted"/>
<feature type="compositionally biased region" description="Polar residues" evidence="1">
    <location>
        <begin position="78"/>
        <end position="87"/>
    </location>
</feature>
<dbReference type="Proteomes" id="UP000318422">
    <property type="component" value="Unassembled WGS sequence"/>
</dbReference>
<dbReference type="EMBL" id="BJNV01000052">
    <property type="protein sequence ID" value="GEC96738.1"/>
    <property type="molecule type" value="Genomic_DNA"/>
</dbReference>
<dbReference type="RefSeq" id="WP_141353351.1">
    <property type="nucleotide sequence ID" value="NZ_BJNV01000052.1"/>
</dbReference>
<sequence length="250" mass="25974">MAQLRVIVIALVFANLLALTVWKGWIGGGGYPGEPERLSNQLSPERMRLVAEVRPAAPAPVAVAPAAPVLVTPAASDTPPQGETSPQPAAPAPVPETSAPPGCVAFGGVSAAQLDEIKARSAGAGPGFKLTESRSGAVSSWWVHVPSLGSKEAAERKAAEIRKLGVDDLFIVQDPGPAQFAISLGLYKNEVQANRLLESLREKGVRSAQVAGRGASVLRVELRGPSDSLATLASDLSERLRGANRLECSP</sequence>
<evidence type="ECO:0000256" key="1">
    <source>
        <dbReference type="SAM" id="MobiDB-lite"/>
    </source>
</evidence>
<evidence type="ECO:0000313" key="4">
    <source>
        <dbReference type="Proteomes" id="UP000318422"/>
    </source>
</evidence>
<keyword evidence="4" id="KW-1185">Reference proteome</keyword>
<dbReference type="InterPro" id="IPR036680">
    <property type="entry name" value="SPOR-like_sf"/>
</dbReference>
<dbReference type="Pfam" id="PF05036">
    <property type="entry name" value="SPOR"/>
    <property type="match status" value="1"/>
</dbReference>
<feature type="region of interest" description="Disordered" evidence="1">
    <location>
        <begin position="72"/>
        <end position="98"/>
    </location>
</feature>
<dbReference type="AlphaFoldDB" id="A0A4Y4CV12"/>
<feature type="domain" description="SPOR" evidence="2">
    <location>
        <begin position="135"/>
        <end position="213"/>
    </location>
</feature>
<dbReference type="GO" id="GO:0042834">
    <property type="term" value="F:peptidoglycan binding"/>
    <property type="evidence" value="ECO:0007669"/>
    <property type="project" value="InterPro"/>
</dbReference>
<dbReference type="InterPro" id="IPR007730">
    <property type="entry name" value="SPOR-like_dom"/>
</dbReference>
<dbReference type="OrthoDB" id="5298866at2"/>
<gene>
    <name evidence="3" type="ORF">ZRA01_28110</name>
</gene>
<comment type="caution">
    <text evidence="3">The sequence shown here is derived from an EMBL/GenBank/DDBJ whole genome shotgun (WGS) entry which is preliminary data.</text>
</comment>
<accession>A0A4Y4CV12</accession>
<evidence type="ECO:0000313" key="3">
    <source>
        <dbReference type="EMBL" id="GEC96738.1"/>
    </source>
</evidence>
<name>A0A4Y4CV12_ZOORA</name>
<dbReference type="SUPFAM" id="SSF110997">
    <property type="entry name" value="Sporulation related repeat"/>
    <property type="match status" value="1"/>
</dbReference>
<dbReference type="Gene3D" id="3.30.70.1070">
    <property type="entry name" value="Sporulation related repeat"/>
    <property type="match status" value="1"/>
</dbReference>
<evidence type="ECO:0000259" key="2">
    <source>
        <dbReference type="PROSITE" id="PS51724"/>
    </source>
</evidence>
<reference evidence="3 4" key="1">
    <citation type="submission" date="2019-06" db="EMBL/GenBank/DDBJ databases">
        <title>Whole genome shotgun sequence of Zoogloea ramigera NBRC 15342.</title>
        <authorList>
            <person name="Hosoyama A."/>
            <person name="Uohara A."/>
            <person name="Ohji S."/>
            <person name="Ichikawa N."/>
        </authorList>
    </citation>
    <scope>NUCLEOTIDE SEQUENCE [LARGE SCALE GENOMIC DNA]</scope>
    <source>
        <strain evidence="3 4">NBRC 15342</strain>
    </source>
</reference>